<gene>
    <name evidence="1" type="ORF">FIV34_01540</name>
</gene>
<dbReference type="AlphaFoldDB" id="A0A4Y5YYG6"/>
<keyword evidence="2" id="KW-1185">Reference proteome</keyword>
<organism evidence="1 2">
    <name type="scientific">Luteibacter pinisoli</name>
    <dbReference type="NCBI Taxonomy" id="2589080"/>
    <lineage>
        <taxon>Bacteria</taxon>
        <taxon>Pseudomonadati</taxon>
        <taxon>Pseudomonadota</taxon>
        <taxon>Gammaproteobacteria</taxon>
        <taxon>Lysobacterales</taxon>
        <taxon>Rhodanobacteraceae</taxon>
        <taxon>Luteibacter</taxon>
    </lineage>
</organism>
<dbReference type="KEGG" id="lpy:FIV34_01540"/>
<evidence type="ECO:0000313" key="2">
    <source>
        <dbReference type="Proteomes" id="UP000316093"/>
    </source>
</evidence>
<evidence type="ECO:0000313" key="1">
    <source>
        <dbReference type="EMBL" id="QDE37971.1"/>
    </source>
</evidence>
<dbReference type="RefSeq" id="WP_139978995.1">
    <property type="nucleotide sequence ID" value="NZ_CP041046.1"/>
</dbReference>
<reference evidence="1 2" key="1">
    <citation type="submission" date="2019-06" db="EMBL/GenBank/DDBJ databases">
        <title>A complete genome sequence for Luteibacter pinisoli MAH-14.</title>
        <authorList>
            <person name="Baltrus D.A."/>
        </authorList>
    </citation>
    <scope>NUCLEOTIDE SEQUENCE [LARGE SCALE GENOMIC DNA]</scope>
    <source>
        <strain evidence="1 2">MAH-14</strain>
    </source>
</reference>
<sequence>MHVRYRRSLWILLAIAVVLLAARVALPTIILNQLNGRLAHMGSYSGHIDDIDVHLWRGAYSLDALRITKVDGKVPVPLFDARRTDISLSWRALTRGHLRGKVDFYEPTLNFVDGKGEGDTQTGKGVDWRAQLRLIVPTRIDELNVINGTVTFHNFVSSPKVDLKMTDVNGTATNLTNVQREGGARVAHLNVTAHILGDAPLEAKASFDPLEEAGDFSYELTVRNIKLVRANDLVRAYSGLDFAGGEGDFVMELQAKDRKLNGYAKPIFHDLKIFSWKQDVVQEKKNPLKLAYEAVAEGVTKVFKNQSKDQFATRVPISGTIDSRNMSVSEAIIGILHNAFVEAYKPNLEHLTPRPADDKD</sequence>
<proteinExistence type="predicted"/>
<protein>
    <submittedName>
        <fullName evidence="1">DUF748 domain-containing protein</fullName>
    </submittedName>
</protein>
<dbReference type="OrthoDB" id="9771783at2"/>
<accession>A0A4Y5YYG6</accession>
<dbReference type="Proteomes" id="UP000316093">
    <property type="component" value="Chromosome"/>
</dbReference>
<dbReference type="EMBL" id="CP041046">
    <property type="protein sequence ID" value="QDE37971.1"/>
    <property type="molecule type" value="Genomic_DNA"/>
</dbReference>
<name>A0A4Y5YYG6_9GAMM</name>